<dbReference type="EMBL" id="ML979138">
    <property type="protein sequence ID" value="KAF1913818.1"/>
    <property type="molecule type" value="Genomic_DNA"/>
</dbReference>
<dbReference type="Proteomes" id="UP000800096">
    <property type="component" value="Unassembled WGS sequence"/>
</dbReference>
<feature type="compositionally biased region" description="Pro residues" evidence="1">
    <location>
        <begin position="166"/>
        <end position="202"/>
    </location>
</feature>
<feature type="compositionally biased region" description="Pro residues" evidence="1">
    <location>
        <begin position="121"/>
        <end position="141"/>
    </location>
</feature>
<feature type="compositionally biased region" description="Basic residues" evidence="1">
    <location>
        <begin position="224"/>
        <end position="244"/>
    </location>
</feature>
<dbReference type="InterPro" id="IPR002889">
    <property type="entry name" value="WSC_carb-bd"/>
</dbReference>
<evidence type="ECO:0000259" key="2">
    <source>
        <dbReference type="PROSITE" id="PS51212"/>
    </source>
</evidence>
<organism evidence="3 4">
    <name type="scientific">Ampelomyces quisqualis</name>
    <name type="common">Powdery mildew agent</name>
    <dbReference type="NCBI Taxonomy" id="50730"/>
    <lineage>
        <taxon>Eukaryota</taxon>
        <taxon>Fungi</taxon>
        <taxon>Dikarya</taxon>
        <taxon>Ascomycota</taxon>
        <taxon>Pezizomycotina</taxon>
        <taxon>Dothideomycetes</taxon>
        <taxon>Pleosporomycetidae</taxon>
        <taxon>Pleosporales</taxon>
        <taxon>Pleosporineae</taxon>
        <taxon>Phaeosphaeriaceae</taxon>
        <taxon>Ampelomyces</taxon>
    </lineage>
</organism>
<sequence>MTRVCSMVLGPIVPRTSHKRSAKREHNIIPLLTNQRQIADRFDRFCTTKSEAAPNAPYKYFGLEFGRDCRCGNKFQWGGVDGSYAMRPEGQCDKTCNGDSTERCGGANRIDLWQNESWKPKPTPRPNPPGRGPRPQYPPQWPGDGVDEPYFPPDSKYGYNNGKPPVGKPPAGKPPVGKPPVGKPPAGKPPVGKPPAGKPPGYKPNGQKPKPRPGNGGYPTNVKRPGKHQVKASKGQHKANKQPGRKADGKGYPTNPAVKRWLGRLNVW</sequence>
<reference evidence="3" key="1">
    <citation type="journal article" date="2020" name="Stud. Mycol.">
        <title>101 Dothideomycetes genomes: a test case for predicting lifestyles and emergence of pathogens.</title>
        <authorList>
            <person name="Haridas S."/>
            <person name="Albert R."/>
            <person name="Binder M."/>
            <person name="Bloem J."/>
            <person name="Labutti K."/>
            <person name="Salamov A."/>
            <person name="Andreopoulos B."/>
            <person name="Baker S."/>
            <person name="Barry K."/>
            <person name="Bills G."/>
            <person name="Bluhm B."/>
            <person name="Cannon C."/>
            <person name="Castanera R."/>
            <person name="Culley D."/>
            <person name="Daum C."/>
            <person name="Ezra D."/>
            <person name="Gonzalez J."/>
            <person name="Henrissat B."/>
            <person name="Kuo A."/>
            <person name="Liang C."/>
            <person name="Lipzen A."/>
            <person name="Lutzoni F."/>
            <person name="Magnuson J."/>
            <person name="Mondo S."/>
            <person name="Nolan M."/>
            <person name="Ohm R."/>
            <person name="Pangilinan J."/>
            <person name="Park H.-J."/>
            <person name="Ramirez L."/>
            <person name="Alfaro M."/>
            <person name="Sun H."/>
            <person name="Tritt A."/>
            <person name="Yoshinaga Y."/>
            <person name="Zwiers L.-H."/>
            <person name="Turgeon B."/>
            <person name="Goodwin S."/>
            <person name="Spatafora J."/>
            <person name="Crous P."/>
            <person name="Grigoriev I."/>
        </authorList>
    </citation>
    <scope>NUCLEOTIDE SEQUENCE</scope>
    <source>
        <strain evidence="3">HMLAC05119</strain>
    </source>
</reference>
<accession>A0A6A5QG65</accession>
<feature type="domain" description="WSC" evidence="2">
    <location>
        <begin position="1"/>
        <end position="116"/>
    </location>
</feature>
<evidence type="ECO:0000313" key="3">
    <source>
        <dbReference type="EMBL" id="KAF1913818.1"/>
    </source>
</evidence>
<proteinExistence type="predicted"/>
<gene>
    <name evidence="3" type="ORF">BDU57DRAFT_531674</name>
</gene>
<name>A0A6A5QG65_AMPQU</name>
<evidence type="ECO:0000256" key="1">
    <source>
        <dbReference type="SAM" id="MobiDB-lite"/>
    </source>
</evidence>
<feature type="region of interest" description="Disordered" evidence="1">
    <location>
        <begin position="108"/>
        <end position="268"/>
    </location>
</feature>
<keyword evidence="4" id="KW-1185">Reference proteome</keyword>
<dbReference type="Pfam" id="PF01822">
    <property type="entry name" value="WSC"/>
    <property type="match status" value="1"/>
</dbReference>
<evidence type="ECO:0000313" key="4">
    <source>
        <dbReference type="Proteomes" id="UP000800096"/>
    </source>
</evidence>
<dbReference type="AlphaFoldDB" id="A0A6A5QG65"/>
<dbReference type="PROSITE" id="PS51212">
    <property type="entry name" value="WSC"/>
    <property type="match status" value="1"/>
</dbReference>
<protein>
    <recommendedName>
        <fullName evidence="2">WSC domain-containing protein</fullName>
    </recommendedName>
</protein>
<dbReference type="OrthoDB" id="2019572at2759"/>